<reference evidence="3 4" key="1">
    <citation type="submission" date="2021-01" db="EMBL/GenBank/DDBJ databases">
        <title>Whole genome shotgun sequence of Plantactinospora mayteni NBRC 109088.</title>
        <authorList>
            <person name="Komaki H."/>
            <person name="Tamura T."/>
        </authorList>
    </citation>
    <scope>NUCLEOTIDE SEQUENCE [LARGE SCALE GENOMIC DNA]</scope>
    <source>
        <strain evidence="3 4">NBRC 109088</strain>
    </source>
</reference>
<evidence type="ECO:0000313" key="4">
    <source>
        <dbReference type="Proteomes" id="UP000621500"/>
    </source>
</evidence>
<feature type="signal peptide" evidence="2">
    <location>
        <begin position="1"/>
        <end position="23"/>
    </location>
</feature>
<feature type="region of interest" description="Disordered" evidence="1">
    <location>
        <begin position="67"/>
        <end position="90"/>
    </location>
</feature>
<dbReference type="PROSITE" id="PS51257">
    <property type="entry name" value="PROKAR_LIPOPROTEIN"/>
    <property type="match status" value="1"/>
</dbReference>
<organism evidence="3 4">
    <name type="scientific">Plantactinospora mayteni</name>
    <dbReference type="NCBI Taxonomy" id="566021"/>
    <lineage>
        <taxon>Bacteria</taxon>
        <taxon>Bacillati</taxon>
        <taxon>Actinomycetota</taxon>
        <taxon>Actinomycetes</taxon>
        <taxon>Micromonosporales</taxon>
        <taxon>Micromonosporaceae</taxon>
        <taxon>Plantactinospora</taxon>
    </lineage>
</organism>
<gene>
    <name evidence="3" type="ORF">Pma05_76400</name>
</gene>
<dbReference type="Proteomes" id="UP000621500">
    <property type="component" value="Unassembled WGS sequence"/>
</dbReference>
<proteinExistence type="predicted"/>
<feature type="chain" id="PRO_5045709337" description="Lipoprotein" evidence="2">
    <location>
        <begin position="24"/>
        <end position="272"/>
    </location>
</feature>
<evidence type="ECO:0008006" key="5">
    <source>
        <dbReference type="Google" id="ProtNLM"/>
    </source>
</evidence>
<evidence type="ECO:0000256" key="1">
    <source>
        <dbReference type="SAM" id="MobiDB-lite"/>
    </source>
</evidence>
<protein>
    <recommendedName>
        <fullName evidence="5">Lipoprotein</fullName>
    </recommendedName>
</protein>
<accession>A0ABQ4F2F1</accession>
<evidence type="ECO:0000256" key="2">
    <source>
        <dbReference type="SAM" id="SignalP"/>
    </source>
</evidence>
<keyword evidence="2" id="KW-0732">Signal</keyword>
<comment type="caution">
    <text evidence="3">The sequence shown here is derived from an EMBL/GenBank/DDBJ whole genome shotgun (WGS) entry which is preliminary data.</text>
</comment>
<dbReference type="EMBL" id="BONX01000064">
    <property type="protein sequence ID" value="GIH01068.1"/>
    <property type="molecule type" value="Genomic_DNA"/>
</dbReference>
<sequence length="272" mass="30327">MRARRWTSLVVLPVLAACATLLGCDRQDEQERPSQAETLRAYQPRFEELRRRLVQVGSVLPAGKVGRDGCQAPAPPDPAFTYRTGDEEQDGNTAEVFMERSLTEPDTRLHWDRSFQYGDTLLLDALHWTGPRGPLGENRFELGPPPNYWDEGDDRELRAKMDRALDTPYLVVLRVRAYTPPTSQDGPTEVGFVASVELDGFVVDLRQPKLLCSFGAAGRYSALHVVNIRPGETWGSRVYEELQGSAGRRIAEKLESLTGGSADPPQTTTAWQ</sequence>
<name>A0ABQ4F2F1_9ACTN</name>
<evidence type="ECO:0000313" key="3">
    <source>
        <dbReference type="EMBL" id="GIH01068.1"/>
    </source>
</evidence>
<keyword evidence="4" id="KW-1185">Reference proteome</keyword>
<dbReference type="RefSeq" id="WP_203862363.1">
    <property type="nucleotide sequence ID" value="NZ_BAAAZQ010000018.1"/>
</dbReference>